<evidence type="ECO:0000313" key="1">
    <source>
        <dbReference type="EMBL" id="JAE04397.1"/>
    </source>
</evidence>
<organism evidence="1">
    <name type="scientific">Arundo donax</name>
    <name type="common">Giant reed</name>
    <name type="synonym">Donax arundinaceus</name>
    <dbReference type="NCBI Taxonomy" id="35708"/>
    <lineage>
        <taxon>Eukaryota</taxon>
        <taxon>Viridiplantae</taxon>
        <taxon>Streptophyta</taxon>
        <taxon>Embryophyta</taxon>
        <taxon>Tracheophyta</taxon>
        <taxon>Spermatophyta</taxon>
        <taxon>Magnoliopsida</taxon>
        <taxon>Liliopsida</taxon>
        <taxon>Poales</taxon>
        <taxon>Poaceae</taxon>
        <taxon>PACMAD clade</taxon>
        <taxon>Arundinoideae</taxon>
        <taxon>Arundineae</taxon>
        <taxon>Arundo</taxon>
    </lineage>
</organism>
<proteinExistence type="predicted"/>
<reference evidence="1" key="2">
    <citation type="journal article" date="2015" name="Data Brief">
        <title>Shoot transcriptome of the giant reed, Arundo donax.</title>
        <authorList>
            <person name="Barrero R.A."/>
            <person name="Guerrero F.D."/>
            <person name="Moolhuijzen P."/>
            <person name="Goolsby J.A."/>
            <person name="Tidwell J."/>
            <person name="Bellgard S.E."/>
            <person name="Bellgard M.I."/>
        </authorList>
    </citation>
    <scope>NUCLEOTIDE SEQUENCE</scope>
    <source>
        <tissue evidence="1">Shoot tissue taken approximately 20 cm above the soil surface</tissue>
    </source>
</reference>
<reference evidence="1" key="1">
    <citation type="submission" date="2014-09" db="EMBL/GenBank/DDBJ databases">
        <authorList>
            <person name="Magalhaes I.L.F."/>
            <person name="Oliveira U."/>
            <person name="Santos F.R."/>
            <person name="Vidigal T.H.D.A."/>
            <person name="Brescovit A.D."/>
            <person name="Santos A.J."/>
        </authorList>
    </citation>
    <scope>NUCLEOTIDE SEQUENCE</scope>
    <source>
        <tissue evidence="1">Shoot tissue taken approximately 20 cm above the soil surface</tissue>
    </source>
</reference>
<accession>A0A0A9EWC0</accession>
<sequence length="11" mass="1415">MWNWTPLVVRL</sequence>
<protein>
    <submittedName>
        <fullName evidence="1">Ubiquitin-activating enzyme E1 domain-containing protein 1</fullName>
    </submittedName>
</protein>
<dbReference type="EMBL" id="GBRH01193499">
    <property type="protein sequence ID" value="JAE04397.1"/>
    <property type="molecule type" value="Transcribed_RNA"/>
</dbReference>
<name>A0A0A9EWC0_ARUDO</name>